<dbReference type="Proteomes" id="UP000265515">
    <property type="component" value="Unassembled WGS sequence"/>
</dbReference>
<dbReference type="PANTHER" id="PTHR32166:SF123">
    <property type="entry name" value="BED-TYPE DOMAIN-CONTAINING PROTEIN"/>
    <property type="match status" value="1"/>
</dbReference>
<feature type="domain" description="HAT C-terminal dimerisation" evidence="4">
    <location>
        <begin position="859"/>
        <end position="918"/>
    </location>
</feature>
<gene>
    <name evidence="5" type="ORF">CBR_g46887</name>
</gene>
<evidence type="ECO:0000256" key="1">
    <source>
        <dbReference type="SAM" id="MobiDB-lite"/>
    </source>
</evidence>
<feature type="region of interest" description="Disordered" evidence="1">
    <location>
        <begin position="232"/>
        <end position="279"/>
    </location>
</feature>
<comment type="caution">
    <text evidence="5">The sequence shown here is derived from an EMBL/GenBank/DDBJ whole genome shotgun (WGS) entry which is preliminary data.</text>
</comment>
<feature type="compositionally biased region" description="Basic and acidic residues" evidence="1">
    <location>
        <begin position="1218"/>
        <end position="1232"/>
    </location>
</feature>
<dbReference type="PANTHER" id="PTHR32166">
    <property type="entry name" value="OSJNBA0013A04.12 PROTEIN"/>
    <property type="match status" value="1"/>
</dbReference>
<evidence type="ECO:0000313" key="6">
    <source>
        <dbReference type="Proteomes" id="UP000265515"/>
    </source>
</evidence>
<dbReference type="InterPro" id="IPR007021">
    <property type="entry name" value="DUF659"/>
</dbReference>
<dbReference type="EMBL" id="BFEA01000664">
    <property type="protein sequence ID" value="GBG88320.1"/>
    <property type="molecule type" value="Genomic_DNA"/>
</dbReference>
<feature type="compositionally biased region" description="Basic and acidic residues" evidence="1">
    <location>
        <begin position="1283"/>
        <end position="1297"/>
    </location>
</feature>
<feature type="compositionally biased region" description="Basic and acidic residues" evidence="1">
    <location>
        <begin position="1448"/>
        <end position="1457"/>
    </location>
</feature>
<feature type="chain" id="PRO_5017354004" description="DUF659 domain-containing protein" evidence="2">
    <location>
        <begin position="26"/>
        <end position="1517"/>
    </location>
</feature>
<dbReference type="GO" id="GO:0046983">
    <property type="term" value="F:protein dimerization activity"/>
    <property type="evidence" value="ECO:0007669"/>
    <property type="project" value="InterPro"/>
</dbReference>
<evidence type="ECO:0008006" key="7">
    <source>
        <dbReference type="Google" id="ProtNLM"/>
    </source>
</evidence>
<dbReference type="InterPro" id="IPR008906">
    <property type="entry name" value="HATC_C_dom"/>
</dbReference>
<sequence length="1517" mass="164828">MKSVFCTFAFIVFSCFIAFLCRSDADFDLCRELATFSEGSDIVFFSRLAAFIMSQDRGKDPVDSFTTARQGHNTKTFDSPFKVDPKVDGKRDDPVWHFVARGRYLDGSTTAGRKSGRRCLCRLCGRSICGGAKAVKEHFSKSEKFRCEAATPAVWYAIWSKDMTKCPKEFASAIETLQSLLSGHPSLQWPPLRFPEDAVPPLIPATAPSGPVASPNFGAPAIRVTVARPATTVATRPTAPPSAPLAGTRGARDVEVGRSAPANEPPPVRDSMGSATFDEESTRAFIESRRWGGSAGNSAVLAPVFRSGRQSDAARGGTAVAPGASPRGSSEHPWLPPPPSRASQRPVVHHAHATALPDPSHAPADARQSASVPRFGEQADHGVPAEEVSAPVSDSSPTLIPTTTRGGRSAPQPPPVLTGSLEPLQRIRDLAVAQSAAPVSLGGLLDAGVLGGRATTGRTRGTYRQQAVTSYYSDPLERAWHLQIMRFIVESGMSFNCTKLESFKRMFTMIIPSGVPRAPAPRLPSYYMLRTTLLDELDGEVQKCVRSVLDTSKETGCTIMTDGWTNIRGQTLCNYLVGTEIRVAYVATDVMHGKKDVSALANAWLKRMKSMDIELSDITTFVTDSRGVNVAAMEVFQKDESVKHIFWIPCIAHIRDLILEDTGGIDWVASRIAQARLVIRFFKRHGHARETVWSTSKIRKDAAEVTACIGSPLWWEDLRALCKMLEPIMDMLRLVDSDTRQISKILRRYEETIASCLSACRDIDRDQQDVIVEVFLRRRTMFKTPAHTTAMLLDPEFRNATLCDDAEVQQALVEALIQFGYPQGSPQHREVQRAVAKLHTREPPFDELTMRPAVDIFDHPASFWSSKKAKFPHTAVFAGRILRIWATTSPCERAWSCWSFIHSKSRNRLEVPRAEKLVRCHWNLRLLDRPSLCDDGVGEWPDIFGKWRLRRGGRRDESIVSHVRRRRVHIATDTRARVMRQDPVAVSKDEMGDPSNETRPPVGGTEEETEFGGPGPLRQAQTRCTPAGAPVHSTGAGLEDGEARREPPSHTSDGGLEDGEVAPTPTCGQDEEDERPPTGHHVGLDCPPDSLPRTDELLTMDSALAFMPDVSLMISPTLAVVAPPEPAERDDARRDRGFDEFGGDTILHPPESGTPAIFHVGGPWAVEQGLAEEVARNRRGGPPIAAQRSLGGSLEAASGDFAAQLSDGVSSVCPPDEGPQREPHRGSKETLEARPPGVIRSDGGEGVGHDTAQPGSADAGRSIGGGIERIGSSTAHTNIVRPSAHDVGDAHTDEPRPHLMGMRDIMRPPPSRSPVANPVAHGQASQSALPTRSFYDGAAMDRRAGDIGHASTCGPADVPAGARLIGNVDGTSHDSMRAYKEQHGRPIRAKTTDVHDTRTATARLSRARKKGTGASIPYHQRRPHPFFRNSDETRQMPAAADGRGGVDGGDRVDESRRGEKRRGGTIIIHDDSSTAAECGETTGADDPDDSDYVPRIRTANGDDGGGRRGVGVEALPL</sequence>
<organism evidence="5 6">
    <name type="scientific">Chara braunii</name>
    <name type="common">Braun's stonewort</name>
    <dbReference type="NCBI Taxonomy" id="69332"/>
    <lineage>
        <taxon>Eukaryota</taxon>
        <taxon>Viridiplantae</taxon>
        <taxon>Streptophyta</taxon>
        <taxon>Charophyceae</taxon>
        <taxon>Charales</taxon>
        <taxon>Characeae</taxon>
        <taxon>Chara</taxon>
    </lineage>
</organism>
<dbReference type="InterPro" id="IPR012337">
    <property type="entry name" value="RNaseH-like_sf"/>
</dbReference>
<evidence type="ECO:0000259" key="4">
    <source>
        <dbReference type="Pfam" id="PF05699"/>
    </source>
</evidence>
<keyword evidence="6" id="KW-1185">Reference proteome</keyword>
<feature type="compositionally biased region" description="Basic and acidic residues" evidence="1">
    <location>
        <begin position="1379"/>
        <end position="1398"/>
    </location>
</feature>
<feature type="compositionally biased region" description="Polar residues" evidence="1">
    <location>
        <begin position="392"/>
        <end position="406"/>
    </location>
</feature>
<feature type="region of interest" description="Disordered" evidence="1">
    <location>
        <begin position="974"/>
        <end position="1094"/>
    </location>
</feature>
<dbReference type="Pfam" id="PF05699">
    <property type="entry name" value="Dimer_Tnp_hAT"/>
    <property type="match status" value="1"/>
</dbReference>
<dbReference type="Pfam" id="PF04937">
    <property type="entry name" value="DUF659"/>
    <property type="match status" value="1"/>
</dbReference>
<evidence type="ECO:0000256" key="2">
    <source>
        <dbReference type="SAM" id="SignalP"/>
    </source>
</evidence>
<dbReference type="PROSITE" id="PS51257">
    <property type="entry name" value="PROKAR_LIPOPROTEIN"/>
    <property type="match status" value="1"/>
</dbReference>
<dbReference type="SUPFAM" id="SSF53098">
    <property type="entry name" value="Ribonuclease H-like"/>
    <property type="match status" value="1"/>
</dbReference>
<feature type="region of interest" description="Disordered" evidence="1">
    <location>
        <begin position="1206"/>
        <end position="1297"/>
    </location>
</feature>
<protein>
    <recommendedName>
        <fullName evidence="7">DUF659 domain-containing protein</fullName>
    </recommendedName>
</protein>
<reference evidence="5 6" key="1">
    <citation type="journal article" date="2018" name="Cell">
        <title>The Chara Genome: Secondary Complexity and Implications for Plant Terrestrialization.</title>
        <authorList>
            <person name="Nishiyama T."/>
            <person name="Sakayama H."/>
            <person name="Vries J.D."/>
            <person name="Buschmann H."/>
            <person name="Saint-Marcoux D."/>
            <person name="Ullrich K.K."/>
            <person name="Haas F.B."/>
            <person name="Vanderstraeten L."/>
            <person name="Becker D."/>
            <person name="Lang D."/>
            <person name="Vosolsobe S."/>
            <person name="Rombauts S."/>
            <person name="Wilhelmsson P.K.I."/>
            <person name="Janitza P."/>
            <person name="Kern R."/>
            <person name="Heyl A."/>
            <person name="Rumpler F."/>
            <person name="Villalobos L.I.A.C."/>
            <person name="Clay J.M."/>
            <person name="Skokan R."/>
            <person name="Toyoda A."/>
            <person name="Suzuki Y."/>
            <person name="Kagoshima H."/>
            <person name="Schijlen E."/>
            <person name="Tajeshwar N."/>
            <person name="Catarino B."/>
            <person name="Hetherington A.J."/>
            <person name="Saltykova A."/>
            <person name="Bonnot C."/>
            <person name="Breuninger H."/>
            <person name="Symeonidi A."/>
            <person name="Radhakrishnan G.V."/>
            <person name="Van Nieuwerburgh F."/>
            <person name="Deforce D."/>
            <person name="Chang C."/>
            <person name="Karol K.G."/>
            <person name="Hedrich R."/>
            <person name="Ulvskov P."/>
            <person name="Glockner G."/>
            <person name="Delwiche C.F."/>
            <person name="Petrasek J."/>
            <person name="Van de Peer Y."/>
            <person name="Friml J."/>
            <person name="Beilby M."/>
            <person name="Dolan L."/>
            <person name="Kohara Y."/>
            <person name="Sugano S."/>
            <person name="Fujiyama A."/>
            <person name="Delaux P.-M."/>
            <person name="Quint M."/>
            <person name="TheiBen G."/>
            <person name="Hagemann M."/>
            <person name="Harholt J."/>
            <person name="Dunand C."/>
            <person name="Zachgo S."/>
            <person name="Langdale J."/>
            <person name="Maumus F."/>
            <person name="Straeten D.V.D."/>
            <person name="Gould S.B."/>
            <person name="Rensing S.A."/>
        </authorList>
    </citation>
    <scope>NUCLEOTIDE SEQUENCE [LARGE SCALE GENOMIC DNA]</scope>
    <source>
        <strain evidence="5 6">S276</strain>
    </source>
</reference>
<accession>A0A388M177</accession>
<feature type="region of interest" description="Disordered" evidence="1">
    <location>
        <begin position="309"/>
        <end position="415"/>
    </location>
</feature>
<feature type="region of interest" description="Disordered" evidence="1">
    <location>
        <begin position="1309"/>
        <end position="1328"/>
    </location>
</feature>
<dbReference type="Gramene" id="GBG88320">
    <property type="protein sequence ID" value="GBG88320"/>
    <property type="gene ID" value="CBR_g46887"/>
</dbReference>
<feature type="signal peptide" evidence="2">
    <location>
        <begin position="1"/>
        <end position="25"/>
    </location>
</feature>
<feature type="region of interest" description="Disordered" evidence="1">
    <location>
        <begin position="1379"/>
        <end position="1517"/>
    </location>
</feature>
<feature type="domain" description="DUF659" evidence="3">
    <location>
        <begin position="524"/>
        <end position="678"/>
    </location>
</feature>
<evidence type="ECO:0000313" key="5">
    <source>
        <dbReference type="EMBL" id="GBG88320.1"/>
    </source>
</evidence>
<proteinExistence type="predicted"/>
<keyword evidence="2" id="KW-0732">Signal</keyword>
<evidence type="ECO:0000259" key="3">
    <source>
        <dbReference type="Pfam" id="PF04937"/>
    </source>
</evidence>
<name>A0A388M177_CHABU</name>